<keyword evidence="5" id="KW-0479">Metal-binding</keyword>
<dbReference type="Gene3D" id="1.10.1280.10">
    <property type="entry name" value="Di-copper center containing domain from catechol oxidase"/>
    <property type="match status" value="1"/>
</dbReference>
<evidence type="ECO:0000313" key="11">
    <source>
        <dbReference type="Proteomes" id="UP000829291"/>
    </source>
</evidence>
<dbReference type="KEGG" id="nlo:107227846"/>
<evidence type="ECO:0000256" key="2">
    <source>
        <dbReference type="ARBA" id="ARBA00004613"/>
    </source>
</evidence>
<dbReference type="GO" id="GO:0005576">
    <property type="term" value="C:extracellular region"/>
    <property type="evidence" value="ECO:0007669"/>
    <property type="project" value="UniProtKB-SubCell"/>
</dbReference>
<comment type="subcellular location">
    <subcellularLocation>
        <location evidence="2">Secreted</location>
    </subcellularLocation>
</comment>
<comment type="similarity">
    <text evidence="3">Belongs to the tyrosinase family.</text>
</comment>
<dbReference type="InterPro" id="IPR002227">
    <property type="entry name" value="Tyrosinase_Cu-bd"/>
</dbReference>
<evidence type="ECO:0000256" key="9">
    <source>
        <dbReference type="ARBA" id="ARBA00023157"/>
    </source>
</evidence>
<evidence type="ECO:0000313" key="12">
    <source>
        <dbReference type="RefSeq" id="XP_015524598.1"/>
    </source>
</evidence>
<keyword evidence="11" id="KW-1185">Reference proteome</keyword>
<dbReference type="PROSITE" id="PS00498">
    <property type="entry name" value="TYROSINASE_2"/>
    <property type="match status" value="1"/>
</dbReference>
<dbReference type="PANTHER" id="PTHR11511">
    <property type="entry name" value="LARVAL STORAGE PROTEIN/PHENOLOXIDASE"/>
    <property type="match status" value="1"/>
</dbReference>
<dbReference type="InterPro" id="IPR000896">
    <property type="entry name" value="Hemocyanin/hexamerin_mid_dom"/>
</dbReference>
<dbReference type="InterPro" id="IPR005204">
    <property type="entry name" value="Hemocyanin_N"/>
</dbReference>
<dbReference type="FunFam" id="2.60.40.1520:FF:000001">
    <property type="entry name" value="Hemocyanin subunit 2"/>
    <property type="match status" value="1"/>
</dbReference>
<evidence type="ECO:0000256" key="8">
    <source>
        <dbReference type="ARBA" id="ARBA00023033"/>
    </source>
</evidence>
<name>A0A6J0CD07_NEOLC</name>
<keyword evidence="7" id="KW-0186">Copper</keyword>
<proteinExistence type="inferred from homology"/>
<dbReference type="FunCoup" id="A0A6J0CD07">
    <property type="interactions" value="16"/>
</dbReference>
<evidence type="ECO:0000256" key="4">
    <source>
        <dbReference type="ARBA" id="ARBA00022525"/>
    </source>
</evidence>
<dbReference type="Pfam" id="PF03722">
    <property type="entry name" value="Hemocyanin_N"/>
    <property type="match status" value="1"/>
</dbReference>
<dbReference type="InterPro" id="IPR014756">
    <property type="entry name" value="Ig_E-set"/>
</dbReference>
<dbReference type="InterPro" id="IPR005203">
    <property type="entry name" value="Hemocyanin_C"/>
</dbReference>
<dbReference type="Pfam" id="PF03723">
    <property type="entry name" value="Hemocyanin_C"/>
    <property type="match status" value="1"/>
</dbReference>
<evidence type="ECO:0000256" key="6">
    <source>
        <dbReference type="ARBA" id="ARBA00023002"/>
    </source>
</evidence>
<dbReference type="InterPro" id="IPR013788">
    <property type="entry name" value="Hemocyanin/hexamerin"/>
</dbReference>
<evidence type="ECO:0000256" key="5">
    <source>
        <dbReference type="ARBA" id="ARBA00022723"/>
    </source>
</evidence>
<dbReference type="SUPFAM" id="SSF81296">
    <property type="entry name" value="E set domains"/>
    <property type="match status" value="1"/>
</dbReference>
<dbReference type="InterPro" id="IPR037020">
    <property type="entry name" value="Hemocyanin_C_sf"/>
</dbReference>
<dbReference type="PROSITE" id="PS00209">
    <property type="entry name" value="HEMOCYANIN_1"/>
    <property type="match status" value="1"/>
</dbReference>
<feature type="domain" description="Tyrosinase copper-binding" evidence="10">
    <location>
        <begin position="397"/>
        <end position="408"/>
    </location>
</feature>
<dbReference type="GO" id="GO:0046872">
    <property type="term" value="F:metal ion binding"/>
    <property type="evidence" value="ECO:0007669"/>
    <property type="project" value="UniProtKB-KW"/>
</dbReference>
<evidence type="ECO:0000256" key="3">
    <source>
        <dbReference type="ARBA" id="ARBA00009928"/>
    </source>
</evidence>
<dbReference type="AlphaFoldDB" id="A0A6J0CD07"/>
<dbReference type="OrthoDB" id="8119704at2759"/>
<dbReference type="GeneID" id="107227846"/>
<keyword evidence="8" id="KW-0503">Monooxygenase</keyword>
<reference evidence="12" key="1">
    <citation type="submission" date="2025-08" db="UniProtKB">
        <authorList>
            <consortium name="RefSeq"/>
        </authorList>
    </citation>
    <scope>IDENTIFICATION</scope>
    <source>
        <tissue evidence="12">Thorax and Abdomen</tissue>
    </source>
</reference>
<comment type="cofactor">
    <cofactor evidence="1">
        <name>Cu(2+)</name>
        <dbReference type="ChEBI" id="CHEBI:29036"/>
    </cofactor>
</comment>
<dbReference type="Proteomes" id="UP000829291">
    <property type="component" value="Chromosome 2"/>
</dbReference>
<keyword evidence="9" id="KW-1015">Disulfide bond</keyword>
<dbReference type="InterPro" id="IPR036697">
    <property type="entry name" value="Hemocyanin_N_sf"/>
</dbReference>
<keyword evidence="6" id="KW-0560">Oxidoreductase</keyword>
<dbReference type="Gene3D" id="1.20.1370.10">
    <property type="entry name" value="Hemocyanin, N-terminal domain"/>
    <property type="match status" value="1"/>
</dbReference>
<protein>
    <submittedName>
        <fullName evidence="12">Phenoloxidase 1</fullName>
    </submittedName>
</protein>
<dbReference type="Gene3D" id="2.60.40.1520">
    <property type="entry name" value="Hemocyanin, C-terminal domain"/>
    <property type="match status" value="1"/>
</dbReference>
<sequence length="693" mass="79708">MSNNNSILYLFDRPAEPAYVPKGEKKVAFDVPPNYLPDRYRNVAVDVINRFADTTDSKIPIRQITLPDLSIPLRLGRREPFSLFIPSHRKMAARLIEIFMGMRTYDDFLSASVYCRDRVNTNMFIYALSVAILHRPDTKNLPIPPLSEVFPEKFMDGGVFSRAKEEANLVPAGSRQPIVIPKDYTASDLDEEHRVAYFREDLGINLHHWHWHLVYPFEAAREIVNKDRRGELFYYMHEQIMARYNLERLCNNLPRVKRLINWQEPIPEGYFPKLDSLVASRTWPSRTAGATLKDINRPVDQINLDIQDLIRWRDRIFNAIHEGAVKDTNERRIELTETEGINILGNIVEASILSPNRNLYGDMHNMGHVAISFCHDPDHRYLESFGVMGDSSTAMRDPVFYRWHAFVDDIFQEHKNTLPPYTTQQIDYQGVQITDVQVVTPNQPTNVFSTFWQQSDVDLSRGLDFTPRGAILSRFTHLNHAPFRYRIAVNNNQGSARMGTVRIFMAPDKDERGLPFTFREQRLLMIELDKFTVNLRPGNNTIERRSDESSVTIPFERTFRNLDENRPVGGDSLAQFNFCGCGWPQHMLIGKGSKEGFPVTLFVMVSDINGDRITQNTETGCNDAASYCGIKDRLYPDKRSMGYPFDRLPRNGVDTLQQFLTGNMRLTSCNIRFNDTTVPPRNSGADSNSLTFS</sequence>
<dbReference type="RefSeq" id="XP_015524598.1">
    <property type="nucleotide sequence ID" value="XM_015669112.2"/>
</dbReference>
<gene>
    <name evidence="12" type="primary">LOC107227846</name>
</gene>
<dbReference type="FunFam" id="1.10.1280.10:FF:000004">
    <property type="entry name" value="Hemocyanin subunit 2"/>
    <property type="match status" value="1"/>
</dbReference>
<dbReference type="PRINTS" id="PR00187">
    <property type="entry name" value="HAEMOCYANIN"/>
</dbReference>
<evidence type="ECO:0000256" key="1">
    <source>
        <dbReference type="ARBA" id="ARBA00001973"/>
    </source>
</evidence>
<dbReference type="InterPro" id="IPR008922">
    <property type="entry name" value="Di-copper_centre_dom_sf"/>
</dbReference>
<evidence type="ECO:0000259" key="10">
    <source>
        <dbReference type="PROSITE" id="PS00498"/>
    </source>
</evidence>
<dbReference type="PROSITE" id="PS00210">
    <property type="entry name" value="HEMOCYANIN_2"/>
    <property type="match status" value="1"/>
</dbReference>
<evidence type="ECO:0000256" key="7">
    <source>
        <dbReference type="ARBA" id="ARBA00023008"/>
    </source>
</evidence>
<dbReference type="SUPFAM" id="SSF48050">
    <property type="entry name" value="Hemocyanin, N-terminal domain"/>
    <property type="match status" value="1"/>
</dbReference>
<accession>A0A6J0CD07</accession>
<keyword evidence="4" id="KW-0964">Secreted</keyword>
<dbReference type="InParanoid" id="A0A6J0CD07"/>
<dbReference type="CTD" id="124431301"/>
<dbReference type="PANTHER" id="PTHR11511:SF4">
    <property type="entry name" value="PHENOLOXIDASE 2-RELATED"/>
    <property type="match status" value="1"/>
</dbReference>
<dbReference type="GO" id="GO:0004503">
    <property type="term" value="F:tyrosinase activity"/>
    <property type="evidence" value="ECO:0007669"/>
    <property type="project" value="UniProtKB-ARBA"/>
</dbReference>
<dbReference type="GO" id="GO:0006582">
    <property type="term" value="P:melanin metabolic process"/>
    <property type="evidence" value="ECO:0007669"/>
    <property type="project" value="UniProtKB-ARBA"/>
</dbReference>
<dbReference type="Pfam" id="PF00372">
    <property type="entry name" value="Hemocyanin_M"/>
    <property type="match status" value="1"/>
</dbReference>
<organism evidence="12">
    <name type="scientific">Neodiprion lecontei</name>
    <name type="common">Redheaded pine sawfly</name>
    <dbReference type="NCBI Taxonomy" id="441921"/>
    <lineage>
        <taxon>Eukaryota</taxon>
        <taxon>Metazoa</taxon>
        <taxon>Ecdysozoa</taxon>
        <taxon>Arthropoda</taxon>
        <taxon>Hexapoda</taxon>
        <taxon>Insecta</taxon>
        <taxon>Pterygota</taxon>
        <taxon>Neoptera</taxon>
        <taxon>Endopterygota</taxon>
        <taxon>Hymenoptera</taxon>
        <taxon>Tenthredinoidea</taxon>
        <taxon>Diprionidae</taxon>
        <taxon>Diprioninae</taxon>
        <taxon>Neodiprion</taxon>
    </lineage>
</organism>
<dbReference type="SUPFAM" id="SSF48056">
    <property type="entry name" value="Di-copper centre-containing domain"/>
    <property type="match status" value="1"/>
</dbReference>